<dbReference type="AlphaFoldDB" id="A0A7G2CAT1"/>
<accession>A0A7G2CAT1</accession>
<dbReference type="EMBL" id="LR877150">
    <property type="protein sequence ID" value="CAD2216181.1"/>
    <property type="molecule type" value="Genomic_DNA"/>
</dbReference>
<reference evidence="1 2" key="1">
    <citation type="submission" date="2020-08" db="EMBL/GenBank/DDBJ databases">
        <authorList>
            <person name="Newling K."/>
            <person name="Davey J."/>
            <person name="Forrester S."/>
        </authorList>
    </citation>
    <scope>NUCLEOTIDE SEQUENCE [LARGE SCALE GENOMIC DNA]</scope>
    <source>
        <strain evidence="2">Crithidia deanei Carvalho (ATCC PRA-265)</strain>
    </source>
</reference>
<protein>
    <submittedName>
        <fullName evidence="1">Uncharacterized protein</fullName>
    </submittedName>
</protein>
<gene>
    <name evidence="1" type="ORF">ADEAN_000364200</name>
</gene>
<organism evidence="1 2">
    <name type="scientific">Angomonas deanei</name>
    <dbReference type="NCBI Taxonomy" id="59799"/>
    <lineage>
        <taxon>Eukaryota</taxon>
        <taxon>Discoba</taxon>
        <taxon>Euglenozoa</taxon>
        <taxon>Kinetoplastea</taxon>
        <taxon>Metakinetoplastina</taxon>
        <taxon>Trypanosomatida</taxon>
        <taxon>Trypanosomatidae</taxon>
        <taxon>Strigomonadinae</taxon>
        <taxon>Angomonas</taxon>
    </lineage>
</organism>
<name>A0A7G2CAT1_9TRYP</name>
<evidence type="ECO:0000313" key="1">
    <source>
        <dbReference type="EMBL" id="CAD2216181.1"/>
    </source>
</evidence>
<keyword evidence="2" id="KW-1185">Reference proteome</keyword>
<dbReference type="Proteomes" id="UP000515908">
    <property type="component" value="Chromosome 06"/>
</dbReference>
<sequence length="219" mass="24143">MDALNSITALPLDEQDHYKKCHGRLAAQVSDSSSSTDDEEDILSDAVLKTVYVNYPYRVNASNCNLVRRVRQNSNNSGRVSAAVSDTCWVNMECLLSLRDTSTVRNAGESIHGQSIFQDCVVGAGTAEQNLVSCVQCRKAHINSAMRSALEKTPVNSSSSNTANHNTRDDTYSYLLSAGDANGPRFYHQLNLKQYTMLCREVVLLQQAVHAFFDGIQTQ</sequence>
<proteinExistence type="predicted"/>
<dbReference type="VEuPathDB" id="TriTrypDB:ADEAN_000364200"/>
<evidence type="ECO:0000313" key="2">
    <source>
        <dbReference type="Proteomes" id="UP000515908"/>
    </source>
</evidence>